<protein>
    <submittedName>
        <fullName evidence="1">Uncharacterized protein</fullName>
    </submittedName>
</protein>
<organism evidence="1 2">
    <name type="scientific">Thraustotheca clavata</name>
    <dbReference type="NCBI Taxonomy" id="74557"/>
    <lineage>
        <taxon>Eukaryota</taxon>
        <taxon>Sar</taxon>
        <taxon>Stramenopiles</taxon>
        <taxon>Oomycota</taxon>
        <taxon>Saprolegniomycetes</taxon>
        <taxon>Saprolegniales</taxon>
        <taxon>Achlyaceae</taxon>
        <taxon>Thraustotheca</taxon>
    </lineage>
</organism>
<proteinExistence type="predicted"/>
<reference evidence="1 2" key="1">
    <citation type="journal article" date="2014" name="Genome Biol. Evol.">
        <title>The secreted proteins of Achlya hypogyna and Thraustotheca clavata identify the ancestral oomycete secretome and reveal gene acquisitions by horizontal gene transfer.</title>
        <authorList>
            <person name="Misner I."/>
            <person name="Blouin N."/>
            <person name="Leonard G."/>
            <person name="Richards T.A."/>
            <person name="Lane C.E."/>
        </authorList>
    </citation>
    <scope>NUCLEOTIDE SEQUENCE [LARGE SCALE GENOMIC DNA]</scope>
    <source>
        <strain evidence="1 2">ATCC 34112</strain>
    </source>
</reference>
<dbReference type="Proteomes" id="UP000243217">
    <property type="component" value="Unassembled WGS sequence"/>
</dbReference>
<dbReference type="OrthoDB" id="74387at2759"/>
<dbReference type="EMBL" id="JNBS01004825">
    <property type="protein sequence ID" value="OQR82210.1"/>
    <property type="molecule type" value="Genomic_DNA"/>
</dbReference>
<gene>
    <name evidence="1" type="ORF">THRCLA_23228</name>
</gene>
<keyword evidence="2" id="KW-1185">Reference proteome</keyword>
<evidence type="ECO:0000313" key="2">
    <source>
        <dbReference type="Proteomes" id="UP000243217"/>
    </source>
</evidence>
<name>A0A1V9Y900_9STRA</name>
<evidence type="ECO:0000313" key="1">
    <source>
        <dbReference type="EMBL" id="OQR82210.1"/>
    </source>
</evidence>
<sequence length="110" mass="12589">MNTCFENLPVIPEVDGHPLLTGLDWHSLDTHNPLYPYFAHLYFGGDDLWLEKHEVAAFTKAFVEQVYLEGYSMDDAFDIDEGFEALECESRVPGRVSLIRLIEELTLLVV</sequence>
<dbReference type="AlphaFoldDB" id="A0A1V9Y900"/>
<comment type="caution">
    <text evidence="1">The sequence shown here is derived from an EMBL/GenBank/DDBJ whole genome shotgun (WGS) entry which is preliminary data.</text>
</comment>
<accession>A0A1V9Y900</accession>